<keyword evidence="3" id="KW-0012">Acyltransferase</keyword>
<name>A0ABT8S5B8_9BURK</name>
<dbReference type="Pfam" id="PF01553">
    <property type="entry name" value="Acyltransferase"/>
    <property type="match status" value="1"/>
</dbReference>
<reference evidence="3" key="1">
    <citation type="submission" date="2023-06" db="EMBL/GenBank/DDBJ databases">
        <authorList>
            <person name="Jiang Y."/>
            <person name="Liu Q."/>
        </authorList>
    </citation>
    <scope>NUCLEOTIDE SEQUENCE</scope>
    <source>
        <strain evidence="3">CGMCC 1.12090</strain>
    </source>
</reference>
<dbReference type="Proteomes" id="UP001169027">
    <property type="component" value="Unassembled WGS sequence"/>
</dbReference>
<dbReference type="SUPFAM" id="SSF69593">
    <property type="entry name" value="Glycerol-3-phosphate (1)-acyltransferase"/>
    <property type="match status" value="1"/>
</dbReference>
<gene>
    <name evidence="3" type="ORF">Q2T77_14375</name>
</gene>
<sequence length="305" mass="33097">MTAASSPWVETLTELNILDLLDAIGLSRLRGTPLRHLLRPAARRFARTAHEFDTRVGDHGLAQGSAWLMDRMTAGLVTSGLEHVPTQGPVVILANHPGMTDTVALFTSLACRPDLRVIAADRPFLRALPNVARQLIFLPDDEDGGRMAVVRAAARHLHEGGALLTFPAGEIEPDPATFGAQRATASLRNWSGSYALFARLAPATRFVPALVSHVISPAAQRHPLTRLRRTARDKEKLAAALQVALPRYRGLVARVSFGHPASAGADQAQALGAAITARMRQLIDAEVPDDRTGYSRPRPQTRWRP</sequence>
<evidence type="ECO:0000313" key="3">
    <source>
        <dbReference type="EMBL" id="MDO1533479.1"/>
    </source>
</evidence>
<keyword evidence="3" id="KW-0808">Transferase</keyword>
<feature type="domain" description="Phospholipid/glycerol acyltransferase" evidence="2">
    <location>
        <begin position="79"/>
        <end position="174"/>
    </location>
</feature>
<comment type="caution">
    <text evidence="3">The sequence shown here is derived from an EMBL/GenBank/DDBJ whole genome shotgun (WGS) entry which is preliminary data.</text>
</comment>
<dbReference type="GO" id="GO:0016746">
    <property type="term" value="F:acyltransferase activity"/>
    <property type="evidence" value="ECO:0007669"/>
    <property type="project" value="UniProtKB-KW"/>
</dbReference>
<evidence type="ECO:0000313" key="4">
    <source>
        <dbReference type="Proteomes" id="UP001169027"/>
    </source>
</evidence>
<accession>A0ABT8S5B8</accession>
<feature type="region of interest" description="Disordered" evidence="1">
    <location>
        <begin position="286"/>
        <end position="305"/>
    </location>
</feature>
<dbReference type="EMBL" id="JAUKVY010000009">
    <property type="protein sequence ID" value="MDO1533479.1"/>
    <property type="molecule type" value="Genomic_DNA"/>
</dbReference>
<evidence type="ECO:0000259" key="2">
    <source>
        <dbReference type="Pfam" id="PF01553"/>
    </source>
</evidence>
<protein>
    <submittedName>
        <fullName evidence="3">1-acyl-sn-glycerol-3-phosphate acyltransferase</fullName>
    </submittedName>
</protein>
<dbReference type="InterPro" id="IPR002123">
    <property type="entry name" value="Plipid/glycerol_acylTrfase"/>
</dbReference>
<keyword evidence="4" id="KW-1185">Reference proteome</keyword>
<proteinExistence type="predicted"/>
<dbReference type="RefSeq" id="WP_301810133.1">
    <property type="nucleotide sequence ID" value="NZ_JAUJZH010000009.1"/>
</dbReference>
<organism evidence="3 4">
    <name type="scientific">Variovorax ginsengisoli</name>
    <dbReference type="NCBI Taxonomy" id="363844"/>
    <lineage>
        <taxon>Bacteria</taxon>
        <taxon>Pseudomonadati</taxon>
        <taxon>Pseudomonadota</taxon>
        <taxon>Betaproteobacteria</taxon>
        <taxon>Burkholderiales</taxon>
        <taxon>Comamonadaceae</taxon>
        <taxon>Variovorax</taxon>
    </lineage>
</organism>
<evidence type="ECO:0000256" key="1">
    <source>
        <dbReference type="SAM" id="MobiDB-lite"/>
    </source>
</evidence>